<dbReference type="GO" id="GO:0016301">
    <property type="term" value="F:kinase activity"/>
    <property type="evidence" value="ECO:0007669"/>
    <property type="project" value="UniProtKB-KW"/>
</dbReference>
<sequence>MTNSSSFSSVPQCLTRNYLKEWGSLPIVNISLIGNRITGRISIKLDLQEFVSGVLPSELGNMVSIERILISSNNFTGPLPETLAKLTTLKDFRISDNHFTGTIPNFLQNWTNLEKMAVQASGLEGPIPSGISLLTKLSDLRLSDIKATGAAFPPLSNMTKMKTPVLRSSNITGAVPSYLGDMASLKTLDLRFNKLTGPIPSSFGRLSSDFIYLTGNALTGPVPDWMLKSGDYVAGVTPCFRSVKCQSMISFFLFEEEGIVVSIGNLGWPLANTVIFGVLLSENYSDDKFATSKDFQREFILIFPEVSLCGLMFCGLLLGISVRELDHISSKYPEIGFDLQIHFIR</sequence>
<dbReference type="OrthoDB" id="1897577at2759"/>
<dbReference type="PANTHER" id="PTHR48006:SF52">
    <property type="entry name" value="PROTEIN KINASE DOMAIN-CONTAINING PROTEIN"/>
    <property type="match status" value="1"/>
</dbReference>
<organism evidence="2 3">
    <name type="scientific">Thalictrum thalictroides</name>
    <name type="common">Rue-anemone</name>
    <name type="synonym">Anemone thalictroides</name>
    <dbReference type="NCBI Taxonomy" id="46969"/>
    <lineage>
        <taxon>Eukaryota</taxon>
        <taxon>Viridiplantae</taxon>
        <taxon>Streptophyta</taxon>
        <taxon>Embryophyta</taxon>
        <taxon>Tracheophyta</taxon>
        <taxon>Spermatophyta</taxon>
        <taxon>Magnoliopsida</taxon>
        <taxon>Ranunculales</taxon>
        <taxon>Ranunculaceae</taxon>
        <taxon>Thalictroideae</taxon>
        <taxon>Thalictrum</taxon>
    </lineage>
</organism>
<keyword evidence="2" id="KW-0675">Receptor</keyword>
<feature type="transmembrane region" description="Helical" evidence="1">
    <location>
        <begin position="299"/>
        <end position="322"/>
    </location>
</feature>
<dbReference type="PANTHER" id="PTHR48006">
    <property type="entry name" value="LEUCINE-RICH REPEAT-CONTAINING PROTEIN DDB_G0281931-RELATED"/>
    <property type="match status" value="1"/>
</dbReference>
<protein>
    <submittedName>
        <fullName evidence="2">Leucine-rich repeat receptor protein kinase ems1</fullName>
    </submittedName>
</protein>
<evidence type="ECO:0000313" key="2">
    <source>
        <dbReference type="EMBL" id="KAF5188154.1"/>
    </source>
</evidence>
<name>A0A7J6VST6_THATH</name>
<reference evidence="2 3" key="1">
    <citation type="submission" date="2020-06" db="EMBL/GenBank/DDBJ databases">
        <title>Transcriptomic and genomic resources for Thalictrum thalictroides and T. hernandezii: Facilitating candidate gene discovery in an emerging model plant lineage.</title>
        <authorList>
            <person name="Arias T."/>
            <person name="Riano-Pachon D.M."/>
            <person name="Di Stilio V.S."/>
        </authorList>
    </citation>
    <scope>NUCLEOTIDE SEQUENCE [LARGE SCALE GENOMIC DNA]</scope>
    <source>
        <strain evidence="3">cv. WT478/WT964</strain>
        <tissue evidence="2">Leaves</tissue>
    </source>
</reference>
<dbReference type="InterPro" id="IPR001611">
    <property type="entry name" value="Leu-rich_rpt"/>
</dbReference>
<comment type="caution">
    <text evidence="2">The sequence shown here is derived from an EMBL/GenBank/DDBJ whole genome shotgun (WGS) entry which is preliminary data.</text>
</comment>
<keyword evidence="1" id="KW-0472">Membrane</keyword>
<evidence type="ECO:0000256" key="1">
    <source>
        <dbReference type="SAM" id="Phobius"/>
    </source>
</evidence>
<keyword evidence="3" id="KW-1185">Reference proteome</keyword>
<keyword evidence="2" id="KW-0808">Transferase</keyword>
<dbReference type="EMBL" id="JABWDY010027122">
    <property type="protein sequence ID" value="KAF5188154.1"/>
    <property type="molecule type" value="Genomic_DNA"/>
</dbReference>
<dbReference type="InterPro" id="IPR032675">
    <property type="entry name" value="LRR_dom_sf"/>
</dbReference>
<dbReference type="Proteomes" id="UP000554482">
    <property type="component" value="Unassembled WGS sequence"/>
</dbReference>
<dbReference type="SUPFAM" id="SSF52058">
    <property type="entry name" value="L domain-like"/>
    <property type="match status" value="1"/>
</dbReference>
<dbReference type="Pfam" id="PF00560">
    <property type="entry name" value="LRR_1"/>
    <property type="match status" value="3"/>
</dbReference>
<keyword evidence="1" id="KW-1133">Transmembrane helix</keyword>
<feature type="transmembrane region" description="Helical" evidence="1">
    <location>
        <begin position="258"/>
        <end position="279"/>
    </location>
</feature>
<evidence type="ECO:0000313" key="3">
    <source>
        <dbReference type="Proteomes" id="UP000554482"/>
    </source>
</evidence>
<dbReference type="FunFam" id="3.80.10.10:FF:000433">
    <property type="entry name" value="Putative LRR receptor-like serine/threonine-protein kinase isoform A"/>
    <property type="match status" value="1"/>
</dbReference>
<keyword evidence="2" id="KW-0418">Kinase</keyword>
<gene>
    <name evidence="2" type="ORF">FRX31_022256</name>
</gene>
<proteinExistence type="predicted"/>
<accession>A0A7J6VST6</accession>
<dbReference type="Gene3D" id="3.80.10.10">
    <property type="entry name" value="Ribonuclease Inhibitor"/>
    <property type="match status" value="1"/>
</dbReference>
<dbReference type="InterPro" id="IPR051824">
    <property type="entry name" value="LRR_Rcpt-Like_S/T_Kinase"/>
</dbReference>
<dbReference type="AlphaFoldDB" id="A0A7J6VST6"/>
<keyword evidence="1" id="KW-0812">Transmembrane</keyword>